<dbReference type="Gene3D" id="1.10.3720.10">
    <property type="entry name" value="MetI-like"/>
    <property type="match status" value="1"/>
</dbReference>
<feature type="transmembrane region" description="Helical" evidence="7">
    <location>
        <begin position="157"/>
        <end position="179"/>
    </location>
</feature>
<dbReference type="InterPro" id="IPR035906">
    <property type="entry name" value="MetI-like_sf"/>
</dbReference>
<dbReference type="Proteomes" id="UP001240447">
    <property type="component" value="Unassembled WGS sequence"/>
</dbReference>
<organism evidence="10 11">
    <name type="scientific">Nocardioides massiliensis</name>
    <dbReference type="NCBI Taxonomy" id="1325935"/>
    <lineage>
        <taxon>Bacteria</taxon>
        <taxon>Bacillati</taxon>
        <taxon>Actinomycetota</taxon>
        <taxon>Actinomycetes</taxon>
        <taxon>Propionibacteriales</taxon>
        <taxon>Nocardioidaceae</taxon>
        <taxon>Nocardioides</taxon>
    </lineage>
</organism>
<dbReference type="RefSeq" id="WP_068118662.1">
    <property type="nucleotide sequence ID" value="NZ_CCXJ01000147.1"/>
</dbReference>
<feature type="transmembrane region" description="Helical" evidence="7">
    <location>
        <begin position="90"/>
        <end position="113"/>
    </location>
</feature>
<reference evidence="10 11" key="1">
    <citation type="submission" date="2023-07" db="EMBL/GenBank/DDBJ databases">
        <title>Sequencing the genomes of 1000 actinobacteria strains.</title>
        <authorList>
            <person name="Klenk H.-P."/>
        </authorList>
    </citation>
    <scope>NUCLEOTIDE SEQUENCE [LARGE SCALE GENOMIC DNA]</scope>
    <source>
        <strain evidence="10 11">GD13</strain>
    </source>
</reference>
<feature type="domain" description="ABC transmembrane type-1" evidence="9">
    <location>
        <begin position="155"/>
        <end position="345"/>
    </location>
</feature>
<dbReference type="PANTHER" id="PTHR43386:SF1">
    <property type="entry name" value="D,D-DIPEPTIDE TRANSPORT SYSTEM PERMEASE PROTEIN DDPC-RELATED"/>
    <property type="match status" value="1"/>
</dbReference>
<dbReference type="InterPro" id="IPR050366">
    <property type="entry name" value="BP-dependent_transpt_permease"/>
</dbReference>
<feature type="transmembrane region" description="Helical" evidence="7">
    <location>
        <begin position="36"/>
        <end position="54"/>
    </location>
</feature>
<comment type="caution">
    <text evidence="10">The sequence shown here is derived from an EMBL/GenBank/DDBJ whole genome shotgun (WGS) entry which is preliminary data.</text>
</comment>
<evidence type="ECO:0000313" key="10">
    <source>
        <dbReference type="EMBL" id="MDP9823939.1"/>
    </source>
</evidence>
<keyword evidence="6 7" id="KW-0472">Membrane</keyword>
<accession>A0ABT9NU47</accession>
<evidence type="ECO:0000256" key="1">
    <source>
        <dbReference type="ARBA" id="ARBA00004651"/>
    </source>
</evidence>
<evidence type="ECO:0000256" key="2">
    <source>
        <dbReference type="ARBA" id="ARBA00022448"/>
    </source>
</evidence>
<dbReference type="InterPro" id="IPR000515">
    <property type="entry name" value="MetI-like"/>
</dbReference>
<evidence type="ECO:0000256" key="5">
    <source>
        <dbReference type="ARBA" id="ARBA00022989"/>
    </source>
</evidence>
<keyword evidence="2 7" id="KW-0813">Transport</keyword>
<feature type="transmembrane region" description="Helical" evidence="7">
    <location>
        <begin position="326"/>
        <end position="345"/>
    </location>
</feature>
<keyword evidence="4 7" id="KW-0812">Transmembrane</keyword>
<evidence type="ECO:0000256" key="6">
    <source>
        <dbReference type="ARBA" id="ARBA00023136"/>
    </source>
</evidence>
<dbReference type="Pfam" id="PF00528">
    <property type="entry name" value="BPD_transp_1"/>
    <property type="match status" value="1"/>
</dbReference>
<feature type="transmembrane region" description="Helical" evidence="7">
    <location>
        <begin position="191"/>
        <end position="214"/>
    </location>
</feature>
<dbReference type="EMBL" id="JAUSQM010000001">
    <property type="protein sequence ID" value="MDP9823939.1"/>
    <property type="molecule type" value="Genomic_DNA"/>
</dbReference>
<protein>
    <submittedName>
        <fullName evidence="10">Peptide/nickel transport system permease protein</fullName>
    </submittedName>
</protein>
<evidence type="ECO:0000313" key="11">
    <source>
        <dbReference type="Proteomes" id="UP001240447"/>
    </source>
</evidence>
<dbReference type="PROSITE" id="PS50928">
    <property type="entry name" value="ABC_TM1"/>
    <property type="match status" value="1"/>
</dbReference>
<dbReference type="SUPFAM" id="SSF161098">
    <property type="entry name" value="MetI-like"/>
    <property type="match status" value="1"/>
</dbReference>
<gene>
    <name evidence="10" type="ORF">J2S59_003748</name>
</gene>
<name>A0ABT9NU47_9ACTN</name>
<proteinExistence type="inferred from homology"/>
<comment type="similarity">
    <text evidence="7">Belongs to the binding-protein-dependent transport system permease family.</text>
</comment>
<keyword evidence="5 7" id="KW-1133">Transmembrane helix</keyword>
<feature type="transmembrane region" description="Helical" evidence="7">
    <location>
        <begin position="272"/>
        <end position="301"/>
    </location>
</feature>
<evidence type="ECO:0000256" key="3">
    <source>
        <dbReference type="ARBA" id="ARBA00022475"/>
    </source>
</evidence>
<keyword evidence="3" id="KW-1003">Cell membrane</keyword>
<evidence type="ECO:0000259" key="9">
    <source>
        <dbReference type="PROSITE" id="PS50928"/>
    </source>
</evidence>
<evidence type="ECO:0000256" key="7">
    <source>
        <dbReference type="RuleBase" id="RU363032"/>
    </source>
</evidence>
<sequence length="359" mass="38022">MSEQVSGPRSGQVVDSAAPEVTRDEVARKPAWRGPLVAAVGLAITVVAIVAMAGQGWAQAGVVLLGLVVLYVGAVEVGQRRFGPEFDLTTWLCLVWLVVLITAAIAAPLLPIGEHENLAATMMDPAMARPDLLSDHPLGTNNFGLDLLARVLYGARASLVVALGAVLIGMVVGGAIGILAGYRRKWTDQVVAIFANSLLAVPPLILLIALATVLDPSLRNIAFALSLMALPSMIRVARASTMSFAQREFVLAGRAMGASNVRIMVRELLPNVLLPLASYAMVMVSVLIVAEASLSFLGLGIQAPTPSWGNMISEGQGRVFEQHPHIVMVPGTVLFLTVFAFNALGERARKRFDPRAGKL</sequence>
<feature type="transmembrane region" description="Helical" evidence="7">
    <location>
        <begin position="60"/>
        <end position="78"/>
    </location>
</feature>
<dbReference type="PANTHER" id="PTHR43386">
    <property type="entry name" value="OLIGOPEPTIDE TRANSPORT SYSTEM PERMEASE PROTEIN APPC"/>
    <property type="match status" value="1"/>
</dbReference>
<feature type="region of interest" description="Disordered" evidence="8">
    <location>
        <begin position="1"/>
        <end position="21"/>
    </location>
</feature>
<evidence type="ECO:0000256" key="4">
    <source>
        <dbReference type="ARBA" id="ARBA00022692"/>
    </source>
</evidence>
<dbReference type="CDD" id="cd06261">
    <property type="entry name" value="TM_PBP2"/>
    <property type="match status" value="1"/>
</dbReference>
<keyword evidence="11" id="KW-1185">Reference proteome</keyword>
<feature type="transmembrane region" description="Helical" evidence="7">
    <location>
        <begin position="220"/>
        <end position="237"/>
    </location>
</feature>
<comment type="subcellular location">
    <subcellularLocation>
        <location evidence="1 7">Cell membrane</location>
        <topology evidence="1 7">Multi-pass membrane protein</topology>
    </subcellularLocation>
</comment>
<evidence type="ECO:0000256" key="8">
    <source>
        <dbReference type="SAM" id="MobiDB-lite"/>
    </source>
</evidence>